<feature type="domain" description="Putative restriction endonuclease" evidence="1">
    <location>
        <begin position="19"/>
        <end position="188"/>
    </location>
</feature>
<organism evidence="2">
    <name type="scientific">Microcystis aeruginosa (strain PCC 7806)</name>
    <dbReference type="NCBI Taxonomy" id="267872"/>
    <lineage>
        <taxon>Bacteria</taxon>
        <taxon>Bacillati</taxon>
        <taxon>Cyanobacteriota</taxon>
        <taxon>Cyanophyceae</taxon>
        <taxon>Oscillatoriophycideae</taxon>
        <taxon>Chroococcales</taxon>
        <taxon>Microcystaceae</taxon>
        <taxon>Microcystis</taxon>
    </lineage>
</organism>
<dbReference type="PANTHER" id="PTHR34107:SF7">
    <property type="entry name" value="SLR2092 PROTEIN"/>
    <property type="match status" value="1"/>
</dbReference>
<dbReference type="InterPro" id="IPR008538">
    <property type="entry name" value="Uma2"/>
</dbReference>
<dbReference type="SUPFAM" id="SSF52980">
    <property type="entry name" value="Restriction endonuclease-like"/>
    <property type="match status" value="1"/>
</dbReference>
<dbReference type="Gene3D" id="3.90.1570.10">
    <property type="entry name" value="tt1808, chain A"/>
    <property type="match status" value="1"/>
</dbReference>
<protein>
    <recommendedName>
        <fullName evidence="1">Putative restriction endonuclease domain-containing protein</fullName>
    </recommendedName>
</protein>
<evidence type="ECO:0000259" key="1">
    <source>
        <dbReference type="Pfam" id="PF05685"/>
    </source>
</evidence>
<dbReference type="InterPro" id="IPR012296">
    <property type="entry name" value="Nuclease_put_TT1808"/>
</dbReference>
<reference evidence="2" key="1">
    <citation type="submission" date="2007-08" db="EMBL/GenBank/DDBJ databases">
        <authorList>
            <person name="Frangeul L."/>
        </authorList>
    </citation>
    <scope>NUCLEOTIDE SEQUENCE</scope>
    <source>
        <strain evidence="2">PCC 7806</strain>
    </source>
</reference>
<dbReference type="InterPro" id="IPR011335">
    <property type="entry name" value="Restrct_endonuc-II-like"/>
</dbReference>
<proteinExistence type="predicted"/>
<gene>
    <name evidence="2" type="ORF">IPF_1700</name>
</gene>
<dbReference type="EMBL" id="AM778958">
    <property type="protein sequence ID" value="CAO88315.1"/>
    <property type="molecule type" value="Genomic_DNA"/>
</dbReference>
<accession>A8YMX4</accession>
<sequence>MGIIMTVEVKFNSFQLSDEQFFQLCQDNRDLRLERNPKGDLIIMPPTGGETSNSNAGITAQLWLWNNLHKLGVVFDSSGGFKLPNGADRSPDAAWIPLEKWQALTPQQKERFLPLSPDFVIELMSPSDNLETARKKMQEYLDNGTRLGWLINRKTREVEIYRQGQAVEILTNPESLSGENILSQFVLELDSIW</sequence>
<dbReference type="PANTHER" id="PTHR34107">
    <property type="entry name" value="SLL0198 PROTEIN-RELATED"/>
    <property type="match status" value="1"/>
</dbReference>
<dbReference type="Pfam" id="PF05685">
    <property type="entry name" value="Uma2"/>
    <property type="match status" value="1"/>
</dbReference>
<name>A8YMX4_MICA7</name>
<dbReference type="AlphaFoldDB" id="A8YMX4"/>
<evidence type="ECO:0000313" key="2">
    <source>
        <dbReference type="EMBL" id="CAO88315.1"/>
    </source>
</evidence>
<dbReference type="CDD" id="cd06260">
    <property type="entry name" value="DUF820-like"/>
    <property type="match status" value="1"/>
</dbReference>